<evidence type="ECO:0000259" key="5">
    <source>
        <dbReference type="Pfam" id="PF11897"/>
    </source>
</evidence>
<evidence type="ECO:0000256" key="3">
    <source>
        <dbReference type="ARBA" id="ARBA00022533"/>
    </source>
</evidence>
<evidence type="ECO:0000313" key="6">
    <source>
        <dbReference type="EMBL" id="RFM25131.1"/>
    </source>
</evidence>
<dbReference type="Proteomes" id="UP000266389">
    <property type="component" value="Unassembled WGS sequence"/>
</dbReference>
<accession>A0A395M368</accession>
<dbReference type="Pfam" id="PF00343">
    <property type="entry name" value="Phosphorylase"/>
    <property type="match status" value="1"/>
</dbReference>
<evidence type="ECO:0000256" key="4">
    <source>
        <dbReference type="PIRSR" id="PIRSR000460-1"/>
    </source>
</evidence>
<comment type="similarity">
    <text evidence="2">Belongs to the glycogen phosphorylase family.</text>
</comment>
<proteinExistence type="inferred from homology"/>
<dbReference type="GO" id="GO:0030170">
    <property type="term" value="F:pyridoxal phosphate binding"/>
    <property type="evidence" value="ECO:0007669"/>
    <property type="project" value="InterPro"/>
</dbReference>
<organism evidence="6 7">
    <name type="scientific">Candidatus Thermochlorobacter aerophilus</name>
    <dbReference type="NCBI Taxonomy" id="1868324"/>
    <lineage>
        <taxon>Bacteria</taxon>
        <taxon>Pseudomonadati</taxon>
        <taxon>Chlorobiota</taxon>
        <taxon>Chlorobiia</taxon>
        <taxon>Chlorobiales</taxon>
        <taxon>Candidatus Thermochlorobacteriaceae</taxon>
        <taxon>Candidatus Thermochlorobacter</taxon>
    </lineage>
</organism>
<dbReference type="AlphaFoldDB" id="A0A395M368"/>
<dbReference type="InterPro" id="IPR052182">
    <property type="entry name" value="Glycogen/Maltodextrin_Phosph"/>
</dbReference>
<sequence length="713" mass="82012">MSDNTVLAAVEPHLVSTQELVKKLRTLSKNLWWSWNLEAQELFEALSPRLWSKYNHNPAEVMMNVSEQEITARLGNAEFYEKVTKVLRHFEDYLNERQTWAASHAPELVERPIAYFSAEFGLHESLPIYSGGLGVLAGDHIKAASDLGLNFVGVSLFYREGYFQQRLSPDGWQQENYPLYRPEYLPMELVCDESGQPVLVSVELGHSSVYVQGWVVRVGRAALYLLDTNVEQNDVHYRDITSRVYGGDSTTRINQEMILGIGGVRFLEKLGIQPRVYHMNEGHSAFLTLELLRKELQSGKSQSEAIETVKSQCVFTTHTPVPAGHDRFSADLMHYTLDTFLKSSGIDFESLMALGRENPEDKQSPFTMTVLCLRMARAANGVSQLHGKVSREMWKSLYGGKAENTPIGHITNGIHTHSWLNRTTLNFWQRFAQGDKEFFLDREKLSEIIDKIPDEEIWALRYSLRREMIEFVRQRLEEQNLRHGYDMGMMYTHTLSADTLTIGFARRFATYKRAPLIFTDLERIANIINHPERPVQIIFAGKAHPRDNGGKKFIQEIYHITRMPQFIGKVIFLENYDMNITRHLISGADVWLNTPLRPLEASGTSGQKIVAHGGLNLSILDGWWCEGYNGKNGFAIGKGDDSERSQDEQDKDDARSLYEVLEKQVVPEFYTRCPQGIPRAWIERIRHSMKTLMPIYNTHRMVREYVEKYYKNR</sequence>
<dbReference type="InterPro" id="IPR011834">
    <property type="entry name" value="Agluc_phsphrylas"/>
</dbReference>
<comment type="catalytic activity">
    <reaction evidence="1">
        <text>[(1-&gt;4)-alpha-D-glucosyl](n) + phosphate = [(1-&gt;4)-alpha-D-glucosyl](n-1) + alpha-D-glucose 1-phosphate</text>
        <dbReference type="Rhea" id="RHEA:41732"/>
        <dbReference type="Rhea" id="RHEA-COMP:9584"/>
        <dbReference type="Rhea" id="RHEA-COMP:9586"/>
        <dbReference type="ChEBI" id="CHEBI:15444"/>
        <dbReference type="ChEBI" id="CHEBI:43474"/>
        <dbReference type="ChEBI" id="CHEBI:58601"/>
        <dbReference type="EC" id="2.4.1.1"/>
    </reaction>
</comment>
<dbReference type="NCBIfam" id="TIGR02094">
    <property type="entry name" value="more_P_ylases"/>
    <property type="match status" value="1"/>
</dbReference>
<dbReference type="GO" id="GO:0005975">
    <property type="term" value="P:carbohydrate metabolic process"/>
    <property type="evidence" value="ECO:0007669"/>
    <property type="project" value="InterPro"/>
</dbReference>
<feature type="modified residue" description="N6-(pyridoxal phosphate)lysine" evidence="4">
    <location>
        <position position="608"/>
    </location>
</feature>
<dbReference type="PANTHER" id="PTHR42655:SF1">
    <property type="entry name" value="GLYCOGEN PHOSPHORYLASE"/>
    <property type="match status" value="1"/>
</dbReference>
<dbReference type="PANTHER" id="PTHR42655">
    <property type="entry name" value="GLYCOGEN PHOSPHORYLASE"/>
    <property type="match status" value="1"/>
</dbReference>
<evidence type="ECO:0000256" key="2">
    <source>
        <dbReference type="ARBA" id="ARBA00006047"/>
    </source>
</evidence>
<dbReference type="Gene3D" id="3.40.50.2000">
    <property type="entry name" value="Glycogen Phosphorylase B"/>
    <property type="match status" value="3"/>
</dbReference>
<feature type="domain" description="DUF3417" evidence="5">
    <location>
        <begin position="21"/>
        <end position="126"/>
    </location>
</feature>
<dbReference type="InterPro" id="IPR000811">
    <property type="entry name" value="Glyco_trans_35"/>
</dbReference>
<dbReference type="PIRSF" id="PIRSF000460">
    <property type="entry name" value="Pprylas_GlgP"/>
    <property type="match status" value="1"/>
</dbReference>
<evidence type="ECO:0000256" key="1">
    <source>
        <dbReference type="ARBA" id="ARBA00001275"/>
    </source>
</evidence>
<keyword evidence="3" id="KW-0021">Allosteric enzyme</keyword>
<protein>
    <submittedName>
        <fullName evidence="6">Alpha-glucan family phosphorylase</fullName>
    </submittedName>
</protein>
<dbReference type="SUPFAM" id="SSF53756">
    <property type="entry name" value="UDP-Glycosyltransferase/glycogen phosphorylase"/>
    <property type="match status" value="1"/>
</dbReference>
<dbReference type="Pfam" id="PF11897">
    <property type="entry name" value="DUF3417"/>
    <property type="match status" value="1"/>
</dbReference>
<name>A0A395M368_9BACT</name>
<reference evidence="6 7" key="1">
    <citation type="journal article" date="2011" name="ISME J.">
        <title>Community ecology of hot spring cyanobacterial mats: predominant populations and their functional potential.</title>
        <authorList>
            <person name="Klatt C.G."/>
            <person name="Wood J.M."/>
            <person name="Rusch D.B."/>
            <person name="Bateson M.M."/>
            <person name="Hamamura N."/>
            <person name="Heidelberg J.F."/>
            <person name="Grossman A.R."/>
            <person name="Bhaya D."/>
            <person name="Cohan F.M."/>
            <person name="Kuhl M."/>
            <person name="Bryant D.A."/>
            <person name="Ward D.M."/>
        </authorList>
    </citation>
    <scope>NUCLEOTIDE SEQUENCE [LARGE SCALE GENOMIC DNA]</scope>
    <source>
        <strain evidence="6">OS</strain>
    </source>
</reference>
<dbReference type="GO" id="GO:0008184">
    <property type="term" value="F:glycogen phosphorylase activity"/>
    <property type="evidence" value="ECO:0007669"/>
    <property type="project" value="InterPro"/>
</dbReference>
<evidence type="ECO:0000313" key="7">
    <source>
        <dbReference type="Proteomes" id="UP000266389"/>
    </source>
</evidence>
<gene>
    <name evidence="6" type="primary">glgP</name>
    <name evidence="6" type="ORF">D0433_02370</name>
</gene>
<dbReference type="InterPro" id="IPR024517">
    <property type="entry name" value="Glycogen_phosphorylase_DUF3417"/>
</dbReference>
<keyword evidence="4" id="KW-0663">Pyridoxal phosphate</keyword>
<dbReference type="EMBL" id="PHFL01000010">
    <property type="protein sequence ID" value="RFM25131.1"/>
    <property type="molecule type" value="Genomic_DNA"/>
</dbReference>
<comment type="caution">
    <text evidence="6">The sequence shown here is derived from an EMBL/GenBank/DDBJ whole genome shotgun (WGS) entry which is preliminary data.</text>
</comment>